<dbReference type="EMBL" id="CP097511">
    <property type="protein sequence ID" value="URE42251.1"/>
    <property type="molecule type" value="Genomic_DNA"/>
</dbReference>
<sequence length="218" mass="23803">MTSSGFALGPPFVRDPLLVTQLLPSTSSCTYWRGSVGRPFVVLGKRAFQADKSDRENDAPLSLCCTCPLTAGPPHRRSNHEEGIVMGYATGDLPFRVAVVWLSSGAVTALVPTARVSEASELALRRRHKRRREAGSRLRRISRCRCFRPPFPDGGQLHRERILPPPRTPPAACCIGLLSLSAPCMLPLRWHSATVAEALPPLSPLLLMSSRVGILMMS</sequence>
<reference evidence="1" key="1">
    <citation type="submission" date="2022-05" db="EMBL/GenBank/DDBJ databases">
        <title>The Musa troglodytarum L. genome provides insights into the mechanism of non-climacteric behaviour and enrichment of carotenoids.</title>
        <authorList>
            <person name="Wang J."/>
        </authorList>
    </citation>
    <scope>NUCLEOTIDE SEQUENCE</scope>
    <source>
        <tissue evidence="1">Leaf</tissue>
    </source>
</reference>
<dbReference type="OrthoDB" id="10056939at2759"/>
<keyword evidence="2" id="KW-1185">Reference proteome</keyword>
<dbReference type="Proteomes" id="UP001055439">
    <property type="component" value="Chromosome 9"/>
</dbReference>
<evidence type="ECO:0000313" key="2">
    <source>
        <dbReference type="Proteomes" id="UP001055439"/>
    </source>
</evidence>
<evidence type="ECO:0000313" key="1">
    <source>
        <dbReference type="EMBL" id="URE42251.1"/>
    </source>
</evidence>
<gene>
    <name evidence="1" type="ORF">MUK42_14148</name>
</gene>
<organism evidence="1 2">
    <name type="scientific">Musa troglodytarum</name>
    <name type="common">fe'i banana</name>
    <dbReference type="NCBI Taxonomy" id="320322"/>
    <lineage>
        <taxon>Eukaryota</taxon>
        <taxon>Viridiplantae</taxon>
        <taxon>Streptophyta</taxon>
        <taxon>Embryophyta</taxon>
        <taxon>Tracheophyta</taxon>
        <taxon>Spermatophyta</taxon>
        <taxon>Magnoliopsida</taxon>
        <taxon>Liliopsida</taxon>
        <taxon>Zingiberales</taxon>
        <taxon>Musaceae</taxon>
        <taxon>Musa</taxon>
    </lineage>
</organism>
<protein>
    <submittedName>
        <fullName evidence="1">POX</fullName>
    </submittedName>
</protein>
<name>A0A9E7HXP5_9LILI</name>
<accession>A0A9E7HXP5</accession>
<proteinExistence type="predicted"/>
<dbReference type="AlphaFoldDB" id="A0A9E7HXP5"/>